<keyword evidence="2" id="KW-1185">Reference proteome</keyword>
<evidence type="ECO:0008006" key="3">
    <source>
        <dbReference type="Google" id="ProtNLM"/>
    </source>
</evidence>
<dbReference type="AlphaFoldDB" id="A0A8K0P9H8"/>
<reference evidence="1" key="1">
    <citation type="submission" date="2013-04" db="EMBL/GenBank/DDBJ databases">
        <authorList>
            <person name="Qu J."/>
            <person name="Murali S.C."/>
            <person name="Bandaranaike D."/>
            <person name="Bellair M."/>
            <person name="Blankenburg K."/>
            <person name="Chao H."/>
            <person name="Dinh H."/>
            <person name="Doddapaneni H."/>
            <person name="Downs B."/>
            <person name="Dugan-Rocha S."/>
            <person name="Elkadiri S."/>
            <person name="Gnanaolivu R.D."/>
            <person name="Hernandez B."/>
            <person name="Javaid M."/>
            <person name="Jayaseelan J.C."/>
            <person name="Lee S."/>
            <person name="Li M."/>
            <person name="Ming W."/>
            <person name="Munidasa M."/>
            <person name="Muniz J."/>
            <person name="Nguyen L."/>
            <person name="Ongeri F."/>
            <person name="Osuji N."/>
            <person name="Pu L.-L."/>
            <person name="Puazo M."/>
            <person name="Qu C."/>
            <person name="Quiroz J."/>
            <person name="Raj R."/>
            <person name="Weissenberger G."/>
            <person name="Xin Y."/>
            <person name="Zou X."/>
            <person name="Han Y."/>
            <person name="Richards S."/>
            <person name="Worley K."/>
            <person name="Muzny D."/>
            <person name="Gibbs R."/>
        </authorList>
    </citation>
    <scope>NUCLEOTIDE SEQUENCE</scope>
    <source>
        <strain evidence="1">Sampled in the wild</strain>
    </source>
</reference>
<sequence>MNILLLSMSAHLTKELGMAPGGEFRQAFSEAKKVPNCVVHLGDRPIKLTIQRALASLTWWQTLKLSWHIMSKESISKEQVERCKQRDLLEEMLEQLTGEFPAFSRVFVAERDLYLANSLQLAALPIPCPSAPLGYIPAKVVGVVGMGHVPGIVQHWGRVDQDAIPAIME</sequence>
<comment type="caution">
    <text evidence="1">The sequence shown here is derived from an EMBL/GenBank/DDBJ whole genome shotgun (WGS) entry which is preliminary data.</text>
</comment>
<protein>
    <recommendedName>
        <fullName evidence="3">TraB domain-containing protein</fullName>
    </recommendedName>
</protein>
<dbReference type="PANTHER" id="PTHR21530:SF7">
    <property type="entry name" value="TRAB DOMAIN-CONTAINING PROTEIN"/>
    <property type="match status" value="1"/>
</dbReference>
<proteinExistence type="predicted"/>
<organism evidence="1 2">
    <name type="scientific">Ladona fulva</name>
    <name type="common">Scarce chaser dragonfly</name>
    <name type="synonym">Libellula fulva</name>
    <dbReference type="NCBI Taxonomy" id="123851"/>
    <lineage>
        <taxon>Eukaryota</taxon>
        <taxon>Metazoa</taxon>
        <taxon>Ecdysozoa</taxon>
        <taxon>Arthropoda</taxon>
        <taxon>Hexapoda</taxon>
        <taxon>Insecta</taxon>
        <taxon>Pterygota</taxon>
        <taxon>Palaeoptera</taxon>
        <taxon>Odonata</taxon>
        <taxon>Epiprocta</taxon>
        <taxon>Anisoptera</taxon>
        <taxon>Libelluloidea</taxon>
        <taxon>Libellulidae</taxon>
        <taxon>Ladona</taxon>
    </lineage>
</organism>
<accession>A0A8K0P9H8</accession>
<dbReference type="Proteomes" id="UP000792457">
    <property type="component" value="Unassembled WGS sequence"/>
</dbReference>
<gene>
    <name evidence="1" type="ORF">J437_LFUL013114</name>
</gene>
<evidence type="ECO:0000313" key="2">
    <source>
        <dbReference type="Proteomes" id="UP000792457"/>
    </source>
</evidence>
<evidence type="ECO:0000313" key="1">
    <source>
        <dbReference type="EMBL" id="KAG8235564.1"/>
    </source>
</evidence>
<dbReference type="Pfam" id="PF01963">
    <property type="entry name" value="TraB_PrgY_gumN"/>
    <property type="match status" value="1"/>
</dbReference>
<reference evidence="1" key="2">
    <citation type="submission" date="2017-10" db="EMBL/GenBank/DDBJ databases">
        <title>Ladona fulva Genome sequencing and assembly.</title>
        <authorList>
            <person name="Murali S."/>
            <person name="Richards S."/>
            <person name="Bandaranaike D."/>
            <person name="Bellair M."/>
            <person name="Blankenburg K."/>
            <person name="Chao H."/>
            <person name="Dinh H."/>
            <person name="Doddapaneni H."/>
            <person name="Dugan-Rocha S."/>
            <person name="Elkadiri S."/>
            <person name="Gnanaolivu R."/>
            <person name="Hernandez B."/>
            <person name="Skinner E."/>
            <person name="Javaid M."/>
            <person name="Lee S."/>
            <person name="Li M."/>
            <person name="Ming W."/>
            <person name="Munidasa M."/>
            <person name="Muniz J."/>
            <person name="Nguyen L."/>
            <person name="Hughes D."/>
            <person name="Osuji N."/>
            <person name="Pu L.-L."/>
            <person name="Puazo M."/>
            <person name="Qu C."/>
            <person name="Quiroz J."/>
            <person name="Raj R."/>
            <person name="Weissenberger G."/>
            <person name="Xin Y."/>
            <person name="Zou X."/>
            <person name="Han Y."/>
            <person name="Worley K."/>
            <person name="Muzny D."/>
            <person name="Gibbs R."/>
        </authorList>
    </citation>
    <scope>NUCLEOTIDE SEQUENCE</scope>
    <source>
        <strain evidence="1">Sampled in the wild</strain>
    </source>
</reference>
<dbReference type="CDD" id="cd14726">
    <property type="entry name" value="TraB_PrgY-like"/>
    <property type="match status" value="1"/>
</dbReference>
<dbReference type="InterPro" id="IPR046345">
    <property type="entry name" value="TraB_PrgY-like"/>
</dbReference>
<dbReference type="OrthoDB" id="48306at2759"/>
<name>A0A8K0P9H8_LADFU</name>
<dbReference type="PANTHER" id="PTHR21530">
    <property type="entry name" value="PHEROMONE SHUTDOWN PROTEIN"/>
    <property type="match status" value="1"/>
</dbReference>
<dbReference type="EMBL" id="KZ308925">
    <property type="protein sequence ID" value="KAG8235564.1"/>
    <property type="molecule type" value="Genomic_DNA"/>
</dbReference>
<dbReference type="InterPro" id="IPR002816">
    <property type="entry name" value="TraB/PrgY/GumN_fam"/>
</dbReference>